<feature type="compositionally biased region" description="Low complexity" evidence="1">
    <location>
        <begin position="170"/>
        <end position="197"/>
    </location>
</feature>
<gene>
    <name evidence="3" type="ORF">IAG44_20625</name>
</gene>
<evidence type="ECO:0000256" key="2">
    <source>
        <dbReference type="SAM" id="Phobius"/>
    </source>
</evidence>
<proteinExistence type="predicted"/>
<name>A0A7H0ISV8_9ACTN</name>
<keyword evidence="2" id="KW-1133">Transmembrane helix</keyword>
<evidence type="ECO:0000313" key="3">
    <source>
        <dbReference type="EMBL" id="QNP75874.1"/>
    </source>
</evidence>
<keyword evidence="2" id="KW-0472">Membrane</keyword>
<feature type="region of interest" description="Disordered" evidence="1">
    <location>
        <begin position="162"/>
        <end position="243"/>
    </location>
</feature>
<evidence type="ECO:0000256" key="1">
    <source>
        <dbReference type="SAM" id="MobiDB-lite"/>
    </source>
</evidence>
<dbReference type="EMBL" id="CP060828">
    <property type="protein sequence ID" value="QNP75874.1"/>
    <property type="molecule type" value="Genomic_DNA"/>
</dbReference>
<sequence length="476" mass="47617">MRGLARGSVVGVVVGGVLAGPGGVARAADVPAYAYDRGARVVNAASGTSDAERLEAGGVYRSSLVGRGKAYFRVDLDASSTTYVSVTAIPGAEEELAFSDGVKVFLQDDNGLNCSNDAVTFGSVVSPHPVTAWGVREIRAGRSVCQGAGAYYVVVERAGEGTSGSGASGSAGPFSGESPTGSESGSGSDGSESWGLELAVVSEPPVGKGGATEAPEGWSSATPAPVEGEARRRPGGAGFGTATDLEQGVWRDDVLPGQTVYYSVPVGWGQQVFVNAELGSADGGSGFVASALDVTLYNPVRAKVDDLRFGYDGEQKTGALRVLPPVDHANRYSSSAAVGGMRFAGEYYLAVHLSRDVAERFGDGAYGVTLRVRVSGVARTGPGYRGEPVPAGVFGGRAGSTGTTGTGAGAGAGGAGGSGTVSGETRAGTTGTGGGAMVAVAVGGFGVGTLVLVVLGVWFLVGRRAQARVRAQKPMA</sequence>
<accession>A0A7H0ISV8</accession>
<dbReference type="KEGG" id="sroi:IAG44_20625"/>
<evidence type="ECO:0000313" key="4">
    <source>
        <dbReference type="Proteomes" id="UP000516052"/>
    </source>
</evidence>
<keyword evidence="2" id="KW-0812">Transmembrane</keyword>
<dbReference type="AlphaFoldDB" id="A0A7H0ISV8"/>
<feature type="compositionally biased region" description="Gly residues" evidence="1">
    <location>
        <begin position="398"/>
        <end position="420"/>
    </location>
</feature>
<feature type="transmembrane region" description="Helical" evidence="2">
    <location>
        <begin position="436"/>
        <end position="461"/>
    </location>
</feature>
<protein>
    <submittedName>
        <fullName evidence="3">Uncharacterized protein</fullName>
    </submittedName>
</protein>
<reference evidence="3 4" key="1">
    <citation type="submission" date="2020-08" db="EMBL/GenBank/DDBJ databases">
        <title>A novel species.</title>
        <authorList>
            <person name="Gao J."/>
        </authorList>
    </citation>
    <scope>NUCLEOTIDE SEQUENCE [LARGE SCALE GENOMIC DNA]</scope>
    <source>
        <strain evidence="3 4">CRXT-G-22</strain>
    </source>
</reference>
<keyword evidence="4" id="KW-1185">Reference proteome</keyword>
<organism evidence="3 4">
    <name type="scientific">Streptomyces roseirectus</name>
    <dbReference type="NCBI Taxonomy" id="2768066"/>
    <lineage>
        <taxon>Bacteria</taxon>
        <taxon>Bacillati</taxon>
        <taxon>Actinomycetota</taxon>
        <taxon>Actinomycetes</taxon>
        <taxon>Kitasatosporales</taxon>
        <taxon>Streptomycetaceae</taxon>
        <taxon>Streptomyces</taxon>
    </lineage>
</organism>
<dbReference type="Proteomes" id="UP000516052">
    <property type="component" value="Chromosome"/>
</dbReference>
<feature type="region of interest" description="Disordered" evidence="1">
    <location>
        <begin position="398"/>
        <end position="429"/>
    </location>
</feature>